<dbReference type="EMBL" id="CP111028">
    <property type="protein sequence ID" value="WAR31679.1"/>
    <property type="molecule type" value="Genomic_DNA"/>
</dbReference>
<keyword evidence="2" id="KW-0472">Membrane</keyword>
<dbReference type="Proteomes" id="UP001164746">
    <property type="component" value="Chromosome 17"/>
</dbReference>
<evidence type="ECO:0000313" key="5">
    <source>
        <dbReference type="Proteomes" id="UP001164746"/>
    </source>
</evidence>
<keyword evidence="2" id="KW-0812">Transmembrane</keyword>
<feature type="domain" description="EF-hand" evidence="3">
    <location>
        <begin position="62"/>
        <end position="97"/>
    </location>
</feature>
<sequence length="170" mass="18434">MISVEFRLRLSGNIRPQTRSLLVVIMLVNVALCLLCVGFSLAATTTSSPGNGGNHGLPTGAALTKIVQDSFRNVDSDGDGFIERNEFDTLVIIADADNDGCMTLSEYITFSAGTPEIATKIYHYFDIDNTNCLTVDKVADQFQLMDADHNKKLLQHLFQAPHVATDGPIG</sequence>
<protein>
    <recommendedName>
        <fullName evidence="3">EF-hand domain-containing protein</fullName>
    </recommendedName>
</protein>
<dbReference type="InterPro" id="IPR018247">
    <property type="entry name" value="EF_Hand_1_Ca_BS"/>
</dbReference>
<gene>
    <name evidence="4" type="ORF">MAR_034221</name>
</gene>
<accession>A0ABY7GDR8</accession>
<evidence type="ECO:0000313" key="4">
    <source>
        <dbReference type="EMBL" id="WAR31679.1"/>
    </source>
</evidence>
<dbReference type="SUPFAM" id="SSF47473">
    <property type="entry name" value="EF-hand"/>
    <property type="match status" value="1"/>
</dbReference>
<dbReference type="Gene3D" id="1.10.238.10">
    <property type="entry name" value="EF-hand"/>
    <property type="match status" value="1"/>
</dbReference>
<dbReference type="PROSITE" id="PS00018">
    <property type="entry name" value="EF_HAND_1"/>
    <property type="match status" value="1"/>
</dbReference>
<organism evidence="4 5">
    <name type="scientific">Mya arenaria</name>
    <name type="common">Soft-shell clam</name>
    <dbReference type="NCBI Taxonomy" id="6604"/>
    <lineage>
        <taxon>Eukaryota</taxon>
        <taxon>Metazoa</taxon>
        <taxon>Spiralia</taxon>
        <taxon>Lophotrochozoa</taxon>
        <taxon>Mollusca</taxon>
        <taxon>Bivalvia</taxon>
        <taxon>Autobranchia</taxon>
        <taxon>Heteroconchia</taxon>
        <taxon>Euheterodonta</taxon>
        <taxon>Imparidentia</taxon>
        <taxon>Neoheterodontei</taxon>
        <taxon>Myida</taxon>
        <taxon>Myoidea</taxon>
        <taxon>Myidae</taxon>
        <taxon>Mya</taxon>
    </lineage>
</organism>
<proteinExistence type="predicted"/>
<feature type="transmembrane region" description="Helical" evidence="2">
    <location>
        <begin position="21"/>
        <end position="42"/>
    </location>
</feature>
<keyword evidence="5" id="KW-1185">Reference proteome</keyword>
<evidence type="ECO:0000256" key="1">
    <source>
        <dbReference type="ARBA" id="ARBA00022837"/>
    </source>
</evidence>
<keyword evidence="1" id="KW-0106">Calcium</keyword>
<dbReference type="Pfam" id="PF13202">
    <property type="entry name" value="EF-hand_5"/>
    <property type="match status" value="1"/>
</dbReference>
<evidence type="ECO:0000259" key="3">
    <source>
        <dbReference type="PROSITE" id="PS50222"/>
    </source>
</evidence>
<keyword evidence="2" id="KW-1133">Transmembrane helix</keyword>
<evidence type="ECO:0000256" key="2">
    <source>
        <dbReference type="SAM" id="Phobius"/>
    </source>
</evidence>
<dbReference type="InterPro" id="IPR002048">
    <property type="entry name" value="EF_hand_dom"/>
</dbReference>
<dbReference type="InterPro" id="IPR011992">
    <property type="entry name" value="EF-hand-dom_pair"/>
</dbReference>
<reference evidence="4" key="1">
    <citation type="submission" date="2022-11" db="EMBL/GenBank/DDBJ databases">
        <title>Centuries of genome instability and evolution in soft-shell clam transmissible cancer (bioRxiv).</title>
        <authorList>
            <person name="Hart S.F.M."/>
            <person name="Yonemitsu M.A."/>
            <person name="Giersch R.M."/>
            <person name="Beal B.F."/>
            <person name="Arriagada G."/>
            <person name="Davis B.W."/>
            <person name="Ostrander E.A."/>
            <person name="Goff S.P."/>
            <person name="Metzger M.J."/>
        </authorList>
    </citation>
    <scope>NUCLEOTIDE SEQUENCE</scope>
    <source>
        <strain evidence="4">MELC-2E11</strain>
        <tissue evidence="4">Siphon/mantle</tissue>
    </source>
</reference>
<name>A0ABY7GDR8_MYAAR</name>
<dbReference type="PROSITE" id="PS50222">
    <property type="entry name" value="EF_HAND_2"/>
    <property type="match status" value="1"/>
</dbReference>